<evidence type="ECO:0000256" key="4">
    <source>
        <dbReference type="ARBA" id="ARBA00022806"/>
    </source>
</evidence>
<evidence type="ECO:0000256" key="7">
    <source>
        <dbReference type="SAM" id="MobiDB-lite"/>
    </source>
</evidence>
<dbReference type="InterPro" id="IPR001650">
    <property type="entry name" value="Helicase_C-like"/>
</dbReference>
<protein>
    <recommendedName>
        <fullName evidence="8">Helicase C-terminal domain-containing protein</fullName>
    </recommendedName>
</protein>
<gene>
    <name evidence="9" type="ORF">QYE76_024082</name>
</gene>
<feature type="compositionally biased region" description="Polar residues" evidence="7">
    <location>
        <begin position="480"/>
        <end position="490"/>
    </location>
</feature>
<comment type="subcellular location">
    <subcellularLocation>
        <location evidence="1">Nucleus</location>
    </subcellularLocation>
</comment>
<dbReference type="InterPro" id="IPR038718">
    <property type="entry name" value="SNF2-like_sf"/>
</dbReference>
<accession>A0AAD8RCY5</accession>
<dbReference type="Gene3D" id="3.40.50.300">
    <property type="entry name" value="P-loop containing nucleotide triphosphate hydrolases"/>
    <property type="match status" value="1"/>
</dbReference>
<sequence>MEEVSSDDDSRRLRDKQEEEDDVVKGKKKVDDNRDSDEMEEVGSDDSRRPRDNEEEDVVKGKSKVDGNGHSNEMEDVSSNDSRRPRDNEEEDVVKGKNKNKNKADDNVDSDEMEEVSSDDSRRPRDNEEEDVVKGKNKNKNKVDDNVDSDEMEEVSSDDNRRPRDNEEEDDVGKGKNKNKVDDNGDSDEMEEVSSDDNRRPRDNEEEDDVGKGKNKVDDNADSEEMYKSIEGEETGEDGNGIQDESYAGDSDDTTEPEEEEEERGEEEEQEESNEAGEQVRGTPSSNANAGGSARPGGDGTPPVRKKNFEGLYLIEKADTSSTGEGMRKRTRSQRRCSDKKLLTRGTFSKPYCIDVSESEPEPEEEVPPPAQAQPSDWAFEDDDDGAPAKKRRRRQQFFDSDGSGSEDSSDDSEPDRTFARNARKGPSSSRPTNGGGGAPYRQQQTAKDGRKDYAGCSNPGRVKSYAANAKAGNPADRGNLQQGDVSFKNSALLPQKGKREKKAYDDLFNSIFDEIEKHPNGSDPTQAQQGWDDRYPLVFSFEDEEKEVKEKSEHEMYMEDLWGELDFCLETVYAEKVPHSLLMGEGSNVQGIPAKKEPLCKEGKEHDFFQDDQIGILCRCCGYVQTEIRHVLPLVGNWSEERDPREDRELDRELEMHLKKYNDMLASNGYEGECISIGSSIHKSGPVWDLIPGARENMFPHQREGFEFMWTKLAGGTDIEQVKKPRTDLSGCVVSHAPGTGKTRLAITFVQSYLELFPRCCPVILAPKGMLATWEQEFKKWNSKVQFHVLNSPRIQRNGGDKTIERLAADDEDLTRKLLGRKFSRNLKLLSWSEGNSVIGLRESVVILNPLPMQKKIIEMIEKVETKSAFWLEHKISLASVHPSLLTSMSNLPDEIASIVDEPSLERIRLNPSEGVKARFVYEIVRRCRRSKERVLVFSQYLEPLNLIMEQLSREFNWTRDKDIMLMTGDVRIETRQSLMMAFNDMNSDAKVMLASTKACGEGIQLIGASRVVLLDVVWNPSVGRQAIGRAYRIGQQKIVHTYNLITEGTQEKSKYDRQAKKDHMSKLLFSNESQLPAQSNESPESIFNDSILEHMTEDENLKEIVESRKPHGEEKSIGMHLQEESDGRPCLYQINANEMLLYRLTEML</sequence>
<evidence type="ECO:0000256" key="6">
    <source>
        <dbReference type="ARBA" id="ARBA00023242"/>
    </source>
</evidence>
<dbReference type="Pfam" id="PF00271">
    <property type="entry name" value="Helicase_C"/>
    <property type="match status" value="1"/>
</dbReference>
<dbReference type="SUPFAM" id="SSF52540">
    <property type="entry name" value="P-loop containing nucleoside triphosphate hydrolases"/>
    <property type="match status" value="2"/>
</dbReference>
<keyword evidence="3" id="KW-0378">Hydrolase</keyword>
<dbReference type="GO" id="GO:0080188">
    <property type="term" value="P:gene silencing by siRNA-directed DNA methylation"/>
    <property type="evidence" value="ECO:0007669"/>
    <property type="project" value="InterPro"/>
</dbReference>
<dbReference type="Proteomes" id="UP001231189">
    <property type="component" value="Unassembled WGS sequence"/>
</dbReference>
<keyword evidence="5" id="KW-0067">ATP-binding</keyword>
<feature type="region of interest" description="Disordered" evidence="7">
    <location>
        <begin position="1"/>
        <end position="500"/>
    </location>
</feature>
<feature type="compositionally biased region" description="Basic and acidic residues" evidence="7">
    <location>
        <begin position="8"/>
        <end position="33"/>
    </location>
</feature>
<feature type="compositionally biased region" description="Acidic residues" evidence="7">
    <location>
        <begin position="107"/>
        <end position="118"/>
    </location>
</feature>
<reference evidence="9" key="1">
    <citation type="submission" date="2023-07" db="EMBL/GenBank/DDBJ databases">
        <title>A chromosome-level genome assembly of Lolium multiflorum.</title>
        <authorList>
            <person name="Chen Y."/>
            <person name="Copetti D."/>
            <person name="Kolliker R."/>
            <person name="Studer B."/>
        </authorList>
    </citation>
    <scope>NUCLEOTIDE SEQUENCE</scope>
    <source>
        <strain evidence="9">02402/16</strain>
        <tissue evidence="9">Leaf</tissue>
    </source>
</reference>
<evidence type="ECO:0000313" key="10">
    <source>
        <dbReference type="Proteomes" id="UP001231189"/>
    </source>
</evidence>
<feature type="compositionally biased region" description="Acidic residues" evidence="7">
    <location>
        <begin position="357"/>
        <end position="367"/>
    </location>
</feature>
<evidence type="ECO:0000256" key="5">
    <source>
        <dbReference type="ARBA" id="ARBA00022840"/>
    </source>
</evidence>
<feature type="compositionally biased region" description="Acidic residues" evidence="7">
    <location>
        <begin position="146"/>
        <end position="157"/>
    </location>
</feature>
<keyword evidence="10" id="KW-1185">Reference proteome</keyword>
<evidence type="ECO:0000256" key="1">
    <source>
        <dbReference type="ARBA" id="ARBA00004123"/>
    </source>
</evidence>
<feature type="compositionally biased region" description="Acidic residues" evidence="7">
    <location>
        <begin position="250"/>
        <end position="275"/>
    </location>
</feature>
<keyword evidence="4" id="KW-0347">Helicase</keyword>
<keyword evidence="6" id="KW-0539">Nucleus</keyword>
<feature type="compositionally biased region" description="Acidic residues" evidence="7">
    <location>
        <begin position="184"/>
        <end position="195"/>
    </location>
</feature>
<dbReference type="SMART" id="SM00490">
    <property type="entry name" value="HELICc"/>
    <property type="match status" value="1"/>
</dbReference>
<dbReference type="InterPro" id="IPR027417">
    <property type="entry name" value="P-loop_NTPase"/>
</dbReference>
<keyword evidence="2" id="KW-0547">Nucleotide-binding</keyword>
<dbReference type="PANTHER" id="PTHR45821:SF5">
    <property type="entry name" value="SNF2 DOMAIN-CONTAINING PROTEIN CLASSY 4"/>
    <property type="match status" value="1"/>
</dbReference>
<organism evidence="9 10">
    <name type="scientific">Lolium multiflorum</name>
    <name type="common">Italian ryegrass</name>
    <name type="synonym">Lolium perenne subsp. multiflorum</name>
    <dbReference type="NCBI Taxonomy" id="4521"/>
    <lineage>
        <taxon>Eukaryota</taxon>
        <taxon>Viridiplantae</taxon>
        <taxon>Streptophyta</taxon>
        <taxon>Embryophyta</taxon>
        <taxon>Tracheophyta</taxon>
        <taxon>Spermatophyta</taxon>
        <taxon>Magnoliopsida</taxon>
        <taxon>Liliopsida</taxon>
        <taxon>Poales</taxon>
        <taxon>Poaceae</taxon>
        <taxon>BOP clade</taxon>
        <taxon>Pooideae</taxon>
        <taxon>Poodae</taxon>
        <taxon>Poeae</taxon>
        <taxon>Poeae Chloroplast Group 2 (Poeae type)</taxon>
        <taxon>Loliodinae</taxon>
        <taxon>Loliinae</taxon>
        <taxon>Lolium</taxon>
    </lineage>
</organism>
<dbReference type="GO" id="GO:0004386">
    <property type="term" value="F:helicase activity"/>
    <property type="evidence" value="ECO:0007669"/>
    <property type="project" value="UniProtKB-KW"/>
</dbReference>
<dbReference type="PANTHER" id="PTHR45821">
    <property type="entry name" value="SNF2 DOMAIN-CONTAINING PROTEIN CLASSY 2-RELATED"/>
    <property type="match status" value="1"/>
</dbReference>
<evidence type="ECO:0000313" key="9">
    <source>
        <dbReference type="EMBL" id="KAK1618565.1"/>
    </source>
</evidence>
<evidence type="ECO:0000259" key="8">
    <source>
        <dbReference type="PROSITE" id="PS51194"/>
    </source>
</evidence>
<evidence type="ECO:0000256" key="2">
    <source>
        <dbReference type="ARBA" id="ARBA00022741"/>
    </source>
</evidence>
<feature type="compositionally biased region" description="Acidic residues" evidence="7">
    <location>
        <begin position="34"/>
        <end position="44"/>
    </location>
</feature>
<feature type="compositionally biased region" description="Basic and acidic residues" evidence="7">
    <location>
        <begin position="45"/>
        <end position="67"/>
    </location>
</feature>
<dbReference type="Gene3D" id="3.40.50.10810">
    <property type="entry name" value="Tandem AAA-ATPase domain"/>
    <property type="match status" value="1"/>
</dbReference>
<dbReference type="AlphaFoldDB" id="A0AAD8RCY5"/>
<feature type="domain" description="Helicase C-terminal" evidence="8">
    <location>
        <begin position="921"/>
        <end position="1085"/>
    </location>
</feature>
<evidence type="ECO:0000256" key="3">
    <source>
        <dbReference type="ARBA" id="ARBA00022801"/>
    </source>
</evidence>
<proteinExistence type="predicted"/>
<comment type="caution">
    <text evidence="9">The sequence shown here is derived from an EMBL/GenBank/DDBJ whole genome shotgun (WGS) entry which is preliminary data.</text>
</comment>
<dbReference type="CDD" id="cd18793">
    <property type="entry name" value="SF2_C_SNF"/>
    <property type="match status" value="1"/>
</dbReference>
<dbReference type="EMBL" id="JAUUTY010000006">
    <property type="protein sequence ID" value="KAK1618565.1"/>
    <property type="molecule type" value="Genomic_DNA"/>
</dbReference>
<dbReference type="GO" id="GO:0005634">
    <property type="term" value="C:nucleus"/>
    <property type="evidence" value="ECO:0007669"/>
    <property type="project" value="UniProtKB-SubCell"/>
</dbReference>
<feature type="compositionally biased region" description="Basic and acidic residues" evidence="7">
    <location>
        <begin position="210"/>
        <end position="231"/>
    </location>
</feature>
<dbReference type="InterPro" id="IPR049730">
    <property type="entry name" value="SNF2/RAD54-like_C"/>
</dbReference>
<dbReference type="InterPro" id="IPR044567">
    <property type="entry name" value="CLSY/DRD1"/>
</dbReference>
<dbReference type="GO" id="GO:0016787">
    <property type="term" value="F:hydrolase activity"/>
    <property type="evidence" value="ECO:0007669"/>
    <property type="project" value="UniProtKB-KW"/>
</dbReference>
<dbReference type="PROSITE" id="PS51194">
    <property type="entry name" value="HELICASE_CTER"/>
    <property type="match status" value="1"/>
</dbReference>
<name>A0AAD8RCY5_LOLMU</name>
<dbReference type="GO" id="GO:0005524">
    <property type="term" value="F:ATP binding"/>
    <property type="evidence" value="ECO:0007669"/>
    <property type="project" value="UniProtKB-KW"/>
</dbReference>